<sequence length="30" mass="3408">MGMILLSFYSVSHAPVTDDKAVRTILNWEL</sequence>
<dbReference type="Proteomes" id="UP000317593">
    <property type="component" value="Unassembled WGS sequence"/>
</dbReference>
<dbReference type="EMBL" id="FXTH01000013">
    <property type="protein sequence ID" value="SMO78370.1"/>
    <property type="molecule type" value="Genomic_DNA"/>
</dbReference>
<evidence type="ECO:0000313" key="1">
    <source>
        <dbReference type="EMBL" id="SMO78370.1"/>
    </source>
</evidence>
<reference evidence="1 2" key="1">
    <citation type="submission" date="2017-05" db="EMBL/GenBank/DDBJ databases">
        <authorList>
            <person name="Varghese N."/>
            <person name="Submissions S."/>
        </authorList>
    </citation>
    <scope>NUCLEOTIDE SEQUENCE [LARGE SCALE GENOMIC DNA]</scope>
    <source>
        <strain evidence="1 2">DSM 21194</strain>
    </source>
</reference>
<keyword evidence="2" id="KW-1185">Reference proteome</keyword>
<name>A0A521E5D7_9BACT</name>
<evidence type="ECO:0000313" key="2">
    <source>
        <dbReference type="Proteomes" id="UP000317593"/>
    </source>
</evidence>
<proteinExistence type="predicted"/>
<organism evidence="1 2">
    <name type="scientific">Fodinibius sediminis</name>
    <dbReference type="NCBI Taxonomy" id="1214077"/>
    <lineage>
        <taxon>Bacteria</taxon>
        <taxon>Pseudomonadati</taxon>
        <taxon>Balneolota</taxon>
        <taxon>Balneolia</taxon>
        <taxon>Balneolales</taxon>
        <taxon>Balneolaceae</taxon>
        <taxon>Fodinibius</taxon>
    </lineage>
</organism>
<dbReference type="AlphaFoldDB" id="A0A521E5D7"/>
<accession>A0A521E5D7</accession>
<gene>
    <name evidence="1" type="ORF">SAMN06265218_11315</name>
</gene>
<protein>
    <submittedName>
        <fullName evidence="1">Uncharacterized protein</fullName>
    </submittedName>
</protein>